<sequence length="202" mass="23080">MSRTKKSRKSPANGPVRLSQDKLKEMRALKEQRVKKTKGAKPGSRNAPDLLDSESHNAGHAPKDKRVGSKKPVPLIATAPEPKVEMKRNLKPTIELKKVIEPEFTPEQELEALENDERLLKLVERHEEGEMLTGKDAKYFNSRIARHQALCEILGIEDEDEDEDEDEFEDDLEDDIESKGNSDFDQYLSDDLANEWLDEDDK</sequence>
<dbReference type="Pfam" id="PF04220">
    <property type="entry name" value="YihI"/>
    <property type="match status" value="1"/>
</dbReference>
<keyword evidence="2 3" id="KW-0690">Ribosome biogenesis</keyword>
<feature type="compositionally biased region" description="Basic and acidic residues" evidence="4">
    <location>
        <begin position="53"/>
        <end position="67"/>
    </location>
</feature>
<feature type="compositionally biased region" description="Basic and acidic residues" evidence="4">
    <location>
        <begin position="19"/>
        <end position="34"/>
    </location>
</feature>
<evidence type="ECO:0000256" key="4">
    <source>
        <dbReference type="SAM" id="MobiDB-lite"/>
    </source>
</evidence>
<evidence type="ECO:0000256" key="3">
    <source>
        <dbReference type="HAMAP-Rule" id="MF_01058"/>
    </source>
</evidence>
<dbReference type="AlphaFoldDB" id="A0AAP6Y309"/>
<proteinExistence type="inferred from homology"/>
<dbReference type="Proteomes" id="UP000549590">
    <property type="component" value="Unassembled WGS sequence"/>
</dbReference>
<protein>
    <recommendedName>
        <fullName evidence="3">Der GTPase-activating protein YihI</fullName>
    </recommendedName>
</protein>
<accession>A0AAP6Y309</accession>
<dbReference type="GO" id="GO:0005096">
    <property type="term" value="F:GTPase activator activity"/>
    <property type="evidence" value="ECO:0007669"/>
    <property type="project" value="UniProtKB-KW"/>
</dbReference>
<comment type="caution">
    <text evidence="5">The sequence shown here is derived from an EMBL/GenBank/DDBJ whole genome shotgun (WGS) entry which is preliminary data.</text>
</comment>
<dbReference type="RefSeq" id="WP_169044910.1">
    <property type="nucleotide sequence ID" value="NZ_JABBYB010000010.1"/>
</dbReference>
<feature type="region of interest" description="Disordered" evidence="4">
    <location>
        <begin position="156"/>
        <end position="187"/>
    </location>
</feature>
<dbReference type="InterPro" id="IPR007336">
    <property type="entry name" value="YihI"/>
</dbReference>
<comment type="similarity">
    <text evidence="3">Belongs to the YihI family.</text>
</comment>
<evidence type="ECO:0000256" key="2">
    <source>
        <dbReference type="ARBA" id="ARBA00022517"/>
    </source>
</evidence>
<reference evidence="5 6" key="1">
    <citation type="submission" date="2020-04" db="EMBL/GenBank/DDBJ databases">
        <title>Genome sequencing and assembly of Pseudoalteromonas arctica.</title>
        <authorList>
            <person name="Cook G.M."/>
        </authorList>
    </citation>
    <scope>NUCLEOTIDE SEQUENCE [LARGE SCALE GENOMIC DNA]</scope>
    <source>
        <strain evidence="5 6">NEC-BIFX-2020_001</strain>
    </source>
</reference>
<dbReference type="GO" id="GO:0042254">
    <property type="term" value="P:ribosome biogenesis"/>
    <property type="evidence" value="ECO:0007669"/>
    <property type="project" value="UniProtKB-KW"/>
</dbReference>
<name>A0AAP6Y309_9GAMM</name>
<dbReference type="HAMAP" id="MF_01058">
    <property type="entry name" value="GAP_YihI"/>
    <property type="match status" value="1"/>
</dbReference>
<dbReference type="NCBIfam" id="NF003560">
    <property type="entry name" value="PRK05244.1-1"/>
    <property type="match status" value="1"/>
</dbReference>
<evidence type="ECO:0000313" key="5">
    <source>
        <dbReference type="EMBL" id="NMP04122.1"/>
    </source>
</evidence>
<evidence type="ECO:0000313" key="6">
    <source>
        <dbReference type="Proteomes" id="UP000549590"/>
    </source>
</evidence>
<feature type="region of interest" description="Disordered" evidence="4">
    <location>
        <begin position="1"/>
        <end position="80"/>
    </location>
</feature>
<dbReference type="EMBL" id="JABBYB010000010">
    <property type="protein sequence ID" value="NMP04122.1"/>
    <property type="molecule type" value="Genomic_DNA"/>
</dbReference>
<evidence type="ECO:0000256" key="1">
    <source>
        <dbReference type="ARBA" id="ARBA00022468"/>
    </source>
</evidence>
<gene>
    <name evidence="3" type="primary">yihI</name>
    <name evidence="5" type="ORF">HHE94_15565</name>
</gene>
<organism evidence="5 6">
    <name type="scientific">Pseudoalteromonas arctica</name>
    <dbReference type="NCBI Taxonomy" id="394751"/>
    <lineage>
        <taxon>Bacteria</taxon>
        <taxon>Pseudomonadati</taxon>
        <taxon>Pseudomonadota</taxon>
        <taxon>Gammaproteobacteria</taxon>
        <taxon>Alteromonadales</taxon>
        <taxon>Pseudoalteromonadaceae</taxon>
        <taxon>Pseudoalteromonas</taxon>
    </lineage>
</organism>
<keyword evidence="1 3" id="KW-0343">GTPase activation</keyword>
<feature type="compositionally biased region" description="Acidic residues" evidence="4">
    <location>
        <begin position="156"/>
        <end position="176"/>
    </location>
</feature>
<comment type="function">
    <text evidence="3">A GTPase-activating protein (GAP) that modifies Der/EngA GTPase function. May play a role in ribosome biogenesis.</text>
</comment>
<comment type="subunit">
    <text evidence="3">Interacts with Der.</text>
</comment>